<dbReference type="EMBL" id="LNYK01000014">
    <property type="protein sequence ID" value="KTD21795.1"/>
    <property type="molecule type" value="Genomic_DNA"/>
</dbReference>
<comment type="caution">
    <text evidence="1">The sequence shown here is derived from an EMBL/GenBank/DDBJ whole genome shotgun (WGS) entry which is preliminary data.</text>
</comment>
<keyword evidence="2" id="KW-1185">Reference proteome</keyword>
<organism evidence="1 2">
    <name type="scientific">Legionella londiniensis</name>
    <dbReference type="NCBI Taxonomy" id="45068"/>
    <lineage>
        <taxon>Bacteria</taxon>
        <taxon>Pseudomonadati</taxon>
        <taxon>Pseudomonadota</taxon>
        <taxon>Gammaproteobacteria</taxon>
        <taxon>Legionellales</taxon>
        <taxon>Legionellaceae</taxon>
        <taxon>Legionella</taxon>
    </lineage>
</organism>
<dbReference type="Proteomes" id="UP000054997">
    <property type="component" value="Unassembled WGS sequence"/>
</dbReference>
<evidence type="ECO:0000313" key="2">
    <source>
        <dbReference type="Proteomes" id="UP000054997"/>
    </source>
</evidence>
<dbReference type="STRING" id="45068.Llon_0960"/>
<dbReference type="AlphaFoldDB" id="A0A0W0VP11"/>
<evidence type="ECO:0008006" key="3">
    <source>
        <dbReference type="Google" id="ProtNLM"/>
    </source>
</evidence>
<name>A0A0W0VP11_9GAMM</name>
<accession>A0A0W0VP11</accession>
<dbReference type="PATRIC" id="fig|45068.5.peg.1038"/>
<proteinExistence type="predicted"/>
<gene>
    <name evidence="1" type="ORF">Llon_0960</name>
</gene>
<evidence type="ECO:0000313" key="1">
    <source>
        <dbReference type="EMBL" id="KTD21795.1"/>
    </source>
</evidence>
<protein>
    <recommendedName>
        <fullName evidence="3">Enhanced entry protein EnhB</fullName>
    </recommendedName>
</protein>
<sequence length="176" mass="19521">MQKEIILTDRNIDWYWGEKMHCVLLFIALLLSGNALAEEVYPQGCRPVAIKEDIAKLTVVKPALMMVHNLSSGDLWITHPVSEPNAGAGFSSRIQAGNWSALVMSDKIFELSCVESMPGHEQQIPCRDVIAVCQWDKVKLSTEQASSTYWAGEDMGLSPLMAYLSRCGFSLTLEAQ</sequence>
<dbReference type="RefSeq" id="WP_237758261.1">
    <property type="nucleotide sequence ID" value="NZ_CAAAHZ010000002.1"/>
</dbReference>
<reference evidence="1 2" key="1">
    <citation type="submission" date="2015-11" db="EMBL/GenBank/DDBJ databases">
        <title>Genomic analysis of 38 Legionella species identifies large and diverse effector repertoires.</title>
        <authorList>
            <person name="Burstein D."/>
            <person name="Amaro F."/>
            <person name="Zusman T."/>
            <person name="Lifshitz Z."/>
            <person name="Cohen O."/>
            <person name="Gilbert J.A."/>
            <person name="Pupko T."/>
            <person name="Shuman H.A."/>
            <person name="Segal G."/>
        </authorList>
    </citation>
    <scope>NUCLEOTIDE SEQUENCE [LARGE SCALE GENOMIC DNA]</scope>
    <source>
        <strain evidence="1 2">ATCC 49505</strain>
    </source>
</reference>